<dbReference type="CDD" id="cd00077">
    <property type="entry name" value="HDc"/>
    <property type="match status" value="1"/>
</dbReference>
<dbReference type="AlphaFoldDB" id="A0A9X7UZF2"/>
<dbReference type="Gene3D" id="1.10.3210.10">
    <property type="entry name" value="Hypothetical protein af1432"/>
    <property type="match status" value="1"/>
</dbReference>
<keyword evidence="3" id="KW-1185">Reference proteome</keyword>
<dbReference type="EMBL" id="CP046056">
    <property type="protein sequence ID" value="QQD24803.1"/>
    <property type="molecule type" value="Genomic_DNA"/>
</dbReference>
<dbReference type="Proteomes" id="UP000596074">
    <property type="component" value="Chromosome"/>
</dbReference>
<organism evidence="2 3">
    <name type="scientific">Venatoribacter cucullus</name>
    <dbReference type="NCBI Taxonomy" id="2661630"/>
    <lineage>
        <taxon>Bacteria</taxon>
        <taxon>Pseudomonadati</taxon>
        <taxon>Pseudomonadota</taxon>
        <taxon>Gammaproteobacteria</taxon>
        <taxon>Oceanospirillales</taxon>
        <taxon>Oceanospirillaceae</taxon>
        <taxon>Venatoribacter</taxon>
    </lineage>
</organism>
<dbReference type="InterPro" id="IPR013976">
    <property type="entry name" value="HDOD"/>
</dbReference>
<feature type="domain" description="HDOD" evidence="1">
    <location>
        <begin position="23"/>
        <end position="210"/>
    </location>
</feature>
<protein>
    <submittedName>
        <fullName evidence="2">HDOD domain-containing protein</fullName>
    </submittedName>
</protein>
<sequence>MSNLALQVKDEIVRQIKNDELVLPTLPEVALQVRDVAEDINATITDLAQIIARDPALSARIIKVTNSPLVRTSSPVTDLGTAIARLGINFTSNLAIGLAMEQMFQATHDIIDRRLRECWSHSMEIAASAQVLARHFTKLQPDQAMLAGLVHQIGMLPILAYAETHEGLLSDSLSLDLVLEKLHPALGAYILRSWKFQPALAEVPKEYLNLQHQAEQADYSDLVQVATLQSYAGSDHPLARINCSELGSFRRLGLDAAEEVTILEDLADELSASQAALRH</sequence>
<evidence type="ECO:0000313" key="3">
    <source>
        <dbReference type="Proteomes" id="UP000596074"/>
    </source>
</evidence>
<dbReference type="InterPro" id="IPR052340">
    <property type="entry name" value="RNase_Y/CdgJ"/>
</dbReference>
<evidence type="ECO:0000313" key="2">
    <source>
        <dbReference type="EMBL" id="QQD24803.1"/>
    </source>
</evidence>
<dbReference type="PANTHER" id="PTHR33525">
    <property type="match status" value="1"/>
</dbReference>
<dbReference type="KEGG" id="vcw:GJQ55_10145"/>
<dbReference type="SUPFAM" id="SSF109604">
    <property type="entry name" value="HD-domain/PDEase-like"/>
    <property type="match status" value="1"/>
</dbReference>
<gene>
    <name evidence="2" type="ORF">GJQ55_10145</name>
</gene>
<evidence type="ECO:0000259" key="1">
    <source>
        <dbReference type="PROSITE" id="PS51833"/>
    </source>
</evidence>
<dbReference type="RefSeq" id="WP_228344864.1">
    <property type="nucleotide sequence ID" value="NZ_CP046056.1"/>
</dbReference>
<name>A0A9X7UZF2_9GAMM</name>
<reference evidence="2 3" key="1">
    <citation type="submission" date="2019-11" db="EMBL/GenBank/DDBJ databases">
        <title>Venatorbacter sp. nov. a predator of Campylobacter and other Gram-negative bacteria.</title>
        <authorList>
            <person name="Saeedi A."/>
            <person name="Cummings N.J."/>
            <person name="Connerton I.F."/>
            <person name="Connerton P.L."/>
        </authorList>
    </citation>
    <scope>NUCLEOTIDE SEQUENCE [LARGE SCALE GENOMIC DNA]</scope>
    <source>
        <strain evidence="2">XL5</strain>
    </source>
</reference>
<dbReference type="InterPro" id="IPR003607">
    <property type="entry name" value="HD/PDEase_dom"/>
</dbReference>
<dbReference type="Pfam" id="PF08668">
    <property type="entry name" value="HDOD"/>
    <property type="match status" value="1"/>
</dbReference>
<accession>A0A9X7UZF2</accession>
<dbReference type="PROSITE" id="PS51833">
    <property type="entry name" value="HDOD"/>
    <property type="match status" value="1"/>
</dbReference>
<dbReference type="PANTHER" id="PTHR33525:SF3">
    <property type="entry name" value="RIBONUCLEASE Y"/>
    <property type="match status" value="1"/>
</dbReference>
<proteinExistence type="predicted"/>